<dbReference type="CDD" id="cd07516">
    <property type="entry name" value="HAD_Pase"/>
    <property type="match status" value="1"/>
</dbReference>
<proteinExistence type="predicted"/>
<dbReference type="PANTHER" id="PTHR10000:SF8">
    <property type="entry name" value="HAD SUPERFAMILY HYDROLASE-LIKE, TYPE 3"/>
    <property type="match status" value="1"/>
</dbReference>
<dbReference type="GO" id="GO:0000287">
    <property type="term" value="F:magnesium ion binding"/>
    <property type="evidence" value="ECO:0007669"/>
    <property type="project" value="TreeGrafter"/>
</dbReference>
<evidence type="ECO:0000313" key="1">
    <source>
        <dbReference type="EMBL" id="AOR74724.1"/>
    </source>
</evidence>
<protein>
    <recommendedName>
        <fullName evidence="3">Cof-type HAD-IIB family hydrolase</fullName>
    </recommendedName>
</protein>
<dbReference type="Gene3D" id="3.40.50.1000">
    <property type="entry name" value="HAD superfamily/HAD-like"/>
    <property type="match status" value="1"/>
</dbReference>
<dbReference type="InterPro" id="IPR006379">
    <property type="entry name" value="HAD-SF_hydro_IIB"/>
</dbReference>
<gene>
    <name evidence="1" type="ORF">LACFE_CDS1272</name>
</gene>
<dbReference type="Gene3D" id="3.30.1240.10">
    <property type="match status" value="1"/>
</dbReference>
<keyword evidence="1" id="KW-0378">Hydrolase</keyword>
<evidence type="ECO:0008006" key="3">
    <source>
        <dbReference type="Google" id="ProtNLM"/>
    </source>
</evidence>
<dbReference type="PATRIC" id="fig|1613.112.peg.1332"/>
<dbReference type="SFLD" id="SFLDS00003">
    <property type="entry name" value="Haloacid_Dehalogenase"/>
    <property type="match status" value="1"/>
</dbReference>
<dbReference type="PROSITE" id="PS01229">
    <property type="entry name" value="COF_2"/>
    <property type="match status" value="1"/>
</dbReference>
<dbReference type="SFLD" id="SFLDG01140">
    <property type="entry name" value="C2.B:_Phosphomannomutase_and_P"/>
    <property type="match status" value="1"/>
</dbReference>
<dbReference type="AlphaFoldDB" id="A0A1D7ZXY4"/>
<evidence type="ECO:0000313" key="2">
    <source>
        <dbReference type="Proteomes" id="UP000094714"/>
    </source>
</evidence>
<accession>A0A1D7ZXY4</accession>
<dbReference type="SUPFAM" id="SSF56784">
    <property type="entry name" value="HAD-like"/>
    <property type="match status" value="1"/>
</dbReference>
<dbReference type="InterPro" id="IPR036412">
    <property type="entry name" value="HAD-like_sf"/>
</dbReference>
<dbReference type="GO" id="GO:0016791">
    <property type="term" value="F:phosphatase activity"/>
    <property type="evidence" value="ECO:0007669"/>
    <property type="project" value="TreeGrafter"/>
</dbReference>
<dbReference type="NCBIfam" id="TIGR00099">
    <property type="entry name" value="Cof-subfamily"/>
    <property type="match status" value="1"/>
</dbReference>
<reference evidence="1 2" key="1">
    <citation type="submission" date="2016-09" db="EMBL/GenBank/DDBJ databases">
        <title>Genome Sequence of the Lactobacillus fermentum strain NCC2970 (CNCM I-5068).</title>
        <authorList>
            <person name="Barretto C."/>
            <person name="Ngom-Bru C."/>
            <person name="Genevaz A."/>
            <person name="Fournier C."/>
            <person name="Moine D."/>
            <person name="Kassam M."/>
            <person name="Iltis A."/>
            <person name="Sagory-Zalkind P."/>
            <person name="Faucherand G."/>
            <person name="Descombes P."/>
            <person name="Duboux S."/>
        </authorList>
    </citation>
    <scope>NUCLEOTIDE SEQUENCE [LARGE SCALE GENOMIC DNA]</scope>
    <source>
        <strain evidence="1 2">NCC2970</strain>
    </source>
</reference>
<sequence length="275" mass="30785">MKPMKKMIALDLDNTLLNNQKEISPANTKILRRLHEQGIKVVLCTGRPINAIWHLIEQLDLTRPDDFTITFNGGLVINNQSREALYQNGLSKEDLVPVHDFMAARRLPMDVLDFEQIYEIDPDHRSLYRQTVKNIRFEDTTFEQLAAEDHVYAKNVMAIPAEEMPAVKSEVLATDRITKRVQVVQSQPYILEFLPQGSDKAVGIKHLLNHFGLDFADLMAFGDADNDAGMLKAAGDGVVMANGLPAVKAIADHETASNEEDGVARYLTKTFATIL</sequence>
<organism evidence="1 2">
    <name type="scientific">Limosilactobacillus fermentum</name>
    <name type="common">Lactobacillus fermentum</name>
    <dbReference type="NCBI Taxonomy" id="1613"/>
    <lineage>
        <taxon>Bacteria</taxon>
        <taxon>Bacillati</taxon>
        <taxon>Bacillota</taxon>
        <taxon>Bacilli</taxon>
        <taxon>Lactobacillales</taxon>
        <taxon>Lactobacillaceae</taxon>
        <taxon>Limosilactobacillus</taxon>
    </lineage>
</organism>
<dbReference type="Proteomes" id="UP000094714">
    <property type="component" value="Chromosome"/>
</dbReference>
<dbReference type="InterPro" id="IPR023214">
    <property type="entry name" value="HAD_sf"/>
</dbReference>
<dbReference type="Pfam" id="PF08282">
    <property type="entry name" value="Hydrolase_3"/>
    <property type="match status" value="1"/>
</dbReference>
<dbReference type="PANTHER" id="PTHR10000">
    <property type="entry name" value="PHOSPHOSERINE PHOSPHATASE"/>
    <property type="match status" value="1"/>
</dbReference>
<dbReference type="EMBL" id="CP017151">
    <property type="protein sequence ID" value="AOR74724.1"/>
    <property type="molecule type" value="Genomic_DNA"/>
</dbReference>
<name>A0A1D7ZXY4_LIMFE</name>
<dbReference type="InterPro" id="IPR000150">
    <property type="entry name" value="Cof"/>
</dbReference>
<dbReference type="NCBIfam" id="TIGR01484">
    <property type="entry name" value="HAD-SF-IIB"/>
    <property type="match status" value="1"/>
</dbReference>
<dbReference type="GO" id="GO:0005829">
    <property type="term" value="C:cytosol"/>
    <property type="evidence" value="ECO:0007669"/>
    <property type="project" value="TreeGrafter"/>
</dbReference>